<keyword evidence="12" id="KW-1185">Reference proteome</keyword>
<feature type="domain" description="B30.2/SPRY" evidence="10">
    <location>
        <begin position="329"/>
        <end position="524"/>
    </location>
</feature>
<evidence type="ECO:0000256" key="5">
    <source>
        <dbReference type="ARBA" id="ARBA00022989"/>
    </source>
</evidence>
<proteinExistence type="inferred from homology"/>
<dbReference type="Gene3D" id="2.60.120.920">
    <property type="match status" value="1"/>
</dbReference>
<dbReference type="PRINTS" id="PR01407">
    <property type="entry name" value="BUTYPHLNCDUF"/>
</dbReference>
<keyword evidence="3 9" id="KW-0812">Transmembrane</keyword>
<name>A0ABM1CXI9_CERSS</name>
<dbReference type="PANTHER" id="PTHR24100">
    <property type="entry name" value="BUTYROPHILIN"/>
    <property type="match status" value="1"/>
</dbReference>
<keyword evidence="5 9" id="KW-1133">Transmembrane helix</keyword>
<evidence type="ECO:0000256" key="4">
    <source>
        <dbReference type="ARBA" id="ARBA00022729"/>
    </source>
</evidence>
<dbReference type="InterPro" id="IPR013783">
    <property type="entry name" value="Ig-like_fold"/>
</dbReference>
<dbReference type="PANTHER" id="PTHR24100:SF56">
    <property type="entry name" value="BUTYROPHILIN SUBFAMILY 3 MEMBER A3"/>
    <property type="match status" value="1"/>
</dbReference>
<dbReference type="PROSITE" id="PS50835">
    <property type="entry name" value="IG_LIKE"/>
    <property type="match status" value="2"/>
</dbReference>
<dbReference type="InterPro" id="IPR053896">
    <property type="entry name" value="BTN3A2-like_Ig-C"/>
</dbReference>
<organism evidence="12 13">
    <name type="scientific">Ceratotherium simum simum</name>
    <name type="common">Southern white rhinoceros</name>
    <dbReference type="NCBI Taxonomy" id="73337"/>
    <lineage>
        <taxon>Eukaryota</taxon>
        <taxon>Metazoa</taxon>
        <taxon>Chordata</taxon>
        <taxon>Craniata</taxon>
        <taxon>Vertebrata</taxon>
        <taxon>Euteleostomi</taxon>
        <taxon>Mammalia</taxon>
        <taxon>Eutheria</taxon>
        <taxon>Laurasiatheria</taxon>
        <taxon>Perissodactyla</taxon>
        <taxon>Rhinocerotidae</taxon>
        <taxon>Ceratotherium</taxon>
    </lineage>
</organism>
<keyword evidence="6 9" id="KW-0472">Membrane</keyword>
<dbReference type="PROSITE" id="PS50188">
    <property type="entry name" value="B302_SPRY"/>
    <property type="match status" value="1"/>
</dbReference>
<dbReference type="Pfam" id="PF00622">
    <property type="entry name" value="SPRY"/>
    <property type="match status" value="1"/>
</dbReference>
<dbReference type="InterPro" id="IPR050504">
    <property type="entry name" value="IgSF_BTN/MOG"/>
</dbReference>
<dbReference type="InterPro" id="IPR003599">
    <property type="entry name" value="Ig_sub"/>
</dbReference>
<dbReference type="InterPro" id="IPR006574">
    <property type="entry name" value="PRY"/>
</dbReference>
<dbReference type="SMART" id="SM00589">
    <property type="entry name" value="PRY"/>
    <property type="match status" value="1"/>
</dbReference>
<dbReference type="SMART" id="SM00449">
    <property type="entry name" value="SPRY"/>
    <property type="match status" value="1"/>
</dbReference>
<dbReference type="GeneID" id="101397679"/>
<dbReference type="CDD" id="cd05713">
    <property type="entry name" value="IgV_MOG_like"/>
    <property type="match status" value="1"/>
</dbReference>
<feature type="domain" description="Ig-like" evidence="11">
    <location>
        <begin position="47"/>
        <end position="165"/>
    </location>
</feature>
<dbReference type="SMART" id="SM00406">
    <property type="entry name" value="IGv"/>
    <property type="match status" value="1"/>
</dbReference>
<dbReference type="RefSeq" id="XP_014644270.1">
    <property type="nucleotide sequence ID" value="XM_014788784.1"/>
</dbReference>
<comment type="similarity">
    <text evidence="2">Belongs to the immunoglobulin superfamily. BTN/MOG family.</text>
</comment>
<dbReference type="Gene3D" id="2.60.40.10">
    <property type="entry name" value="Immunoglobulins"/>
    <property type="match status" value="2"/>
</dbReference>
<reference evidence="13" key="1">
    <citation type="submission" date="2025-08" db="UniProtKB">
        <authorList>
            <consortium name="RefSeq"/>
        </authorList>
    </citation>
    <scope>IDENTIFICATION</scope>
</reference>
<keyword evidence="8" id="KW-0175">Coiled coil</keyword>
<dbReference type="SMART" id="SM00409">
    <property type="entry name" value="IG"/>
    <property type="match status" value="1"/>
</dbReference>
<protein>
    <submittedName>
        <fullName evidence="13">Butyrophilin subfamily 3 member A2</fullName>
    </submittedName>
</protein>
<comment type="subcellular location">
    <subcellularLocation>
        <location evidence="1">Membrane</location>
        <topology evidence="1">Single-pass type I membrane protein</topology>
    </subcellularLocation>
</comment>
<evidence type="ECO:0000256" key="7">
    <source>
        <dbReference type="ARBA" id="ARBA00023319"/>
    </source>
</evidence>
<evidence type="ECO:0000256" key="3">
    <source>
        <dbReference type="ARBA" id="ARBA00022692"/>
    </source>
</evidence>
<dbReference type="InterPro" id="IPR001870">
    <property type="entry name" value="B30.2/SPRY"/>
</dbReference>
<keyword evidence="4" id="KW-0732">Signal</keyword>
<evidence type="ECO:0000313" key="13">
    <source>
        <dbReference type="RefSeq" id="XP_014644270.1"/>
    </source>
</evidence>
<dbReference type="InterPro" id="IPR036179">
    <property type="entry name" value="Ig-like_dom_sf"/>
</dbReference>
<evidence type="ECO:0000256" key="8">
    <source>
        <dbReference type="SAM" id="Coils"/>
    </source>
</evidence>
<feature type="coiled-coil region" evidence="8">
    <location>
        <begin position="291"/>
        <end position="320"/>
    </location>
</feature>
<evidence type="ECO:0000313" key="12">
    <source>
        <dbReference type="Proteomes" id="UP000694910"/>
    </source>
</evidence>
<dbReference type="InterPro" id="IPR043136">
    <property type="entry name" value="B30.2/SPRY_sf"/>
</dbReference>
<evidence type="ECO:0000259" key="10">
    <source>
        <dbReference type="PROSITE" id="PS50188"/>
    </source>
</evidence>
<keyword evidence="7" id="KW-0393">Immunoglobulin domain</keyword>
<dbReference type="Pfam" id="PF13765">
    <property type="entry name" value="PRY"/>
    <property type="match status" value="1"/>
</dbReference>
<dbReference type="InterPro" id="IPR037954">
    <property type="entry name" value="SPRY_PRY_BTN3"/>
</dbReference>
<sequence>MENCCCHSVDCDFHMGVPKAQRKMASSLDFPLLDLLVCLILVQLLTPCSAEFSVIGPLGPILAMVGEDADLPCHLSPKMSAETMELMWVKSSLGQVVYEYANGQEVEEQQMAEYRGRTSILRDGITEGKATLRIYDVRASDSGSYLCYFQDENFSEKALVELEVAALGSDFHIEMRGYEDGGIRLECTSTGWYPQPQIEWRDATGEDMPSLAASLVADGEGLYVIASSVIVKGSSGEGVSCIIRNPLLSQEKTARISIADPFFWRASTWMATLAGTLPVLLLLLAGMGFFLWQKQKEKQVLSQEKEREEAEKDLERRAREKIEFLLMAGGEKSQTYGESKMALFQAVDMILDPDTAHPQLRVSEDQRSLWRGIIRRNLPPKLKRFDMHYCVLGCNSFMSGRHFWEVEVGDREEWYVGVCEEHVERKKWVKMSPENGFWILGLSTSIGYHSLTYFKTILEVANPLQKVGVFLDYETGEVSFHNAMDGSHIYTFPHTSFSGPVCPVFRIKTRDLTALTICPVQTGVQSSLVTDLVSDVSLDTPVNPSSAGGNGDPQAEVTSLLSPAQPGAEGLLLNSNTSQQ</sequence>
<dbReference type="InterPro" id="IPR003877">
    <property type="entry name" value="SPRY_dom"/>
</dbReference>
<dbReference type="Pfam" id="PF22705">
    <property type="entry name" value="C2-set_3"/>
    <property type="match status" value="1"/>
</dbReference>
<feature type="transmembrane region" description="Helical" evidence="9">
    <location>
        <begin position="269"/>
        <end position="292"/>
    </location>
</feature>
<evidence type="ECO:0000256" key="9">
    <source>
        <dbReference type="SAM" id="Phobius"/>
    </source>
</evidence>
<dbReference type="InterPro" id="IPR013106">
    <property type="entry name" value="Ig_V-set"/>
</dbReference>
<evidence type="ECO:0000256" key="2">
    <source>
        <dbReference type="ARBA" id="ARBA00007591"/>
    </source>
</evidence>
<dbReference type="Pfam" id="PF07686">
    <property type="entry name" value="V-set"/>
    <property type="match status" value="1"/>
</dbReference>
<evidence type="ECO:0000256" key="1">
    <source>
        <dbReference type="ARBA" id="ARBA00004479"/>
    </source>
</evidence>
<dbReference type="InterPro" id="IPR003879">
    <property type="entry name" value="Butyrophylin_SPRY"/>
</dbReference>
<feature type="domain" description="Ig-like" evidence="11">
    <location>
        <begin position="183"/>
        <end position="257"/>
    </location>
</feature>
<dbReference type="SUPFAM" id="SSF49899">
    <property type="entry name" value="Concanavalin A-like lectins/glucanases"/>
    <property type="match status" value="1"/>
</dbReference>
<gene>
    <name evidence="13" type="primary">LOC101397679</name>
</gene>
<accession>A0ABM1CXI9</accession>
<dbReference type="SUPFAM" id="SSF48726">
    <property type="entry name" value="Immunoglobulin"/>
    <property type="match status" value="2"/>
</dbReference>
<evidence type="ECO:0000256" key="6">
    <source>
        <dbReference type="ARBA" id="ARBA00023136"/>
    </source>
</evidence>
<dbReference type="InterPro" id="IPR013320">
    <property type="entry name" value="ConA-like_dom_sf"/>
</dbReference>
<dbReference type="CDD" id="cd15820">
    <property type="entry name" value="SPRY_PRY_BTN3"/>
    <property type="match status" value="1"/>
</dbReference>
<dbReference type="Proteomes" id="UP000694910">
    <property type="component" value="Unplaced"/>
</dbReference>
<evidence type="ECO:0000259" key="11">
    <source>
        <dbReference type="PROSITE" id="PS50835"/>
    </source>
</evidence>
<dbReference type="InterPro" id="IPR007110">
    <property type="entry name" value="Ig-like_dom"/>
</dbReference>